<keyword evidence="1" id="KW-0732">Signal</keyword>
<proteinExistence type="predicted"/>
<accession>A0ABQ6F1L3</accession>
<comment type="caution">
    <text evidence="2">The sequence shown here is derived from an EMBL/GenBank/DDBJ whole genome shotgun (WGS) entry which is preliminary data.</text>
</comment>
<evidence type="ECO:0000256" key="1">
    <source>
        <dbReference type="SAM" id="SignalP"/>
    </source>
</evidence>
<dbReference type="Proteomes" id="UP001157138">
    <property type="component" value="Unassembled WGS sequence"/>
</dbReference>
<feature type="signal peptide" evidence="1">
    <location>
        <begin position="1"/>
        <end position="18"/>
    </location>
</feature>
<dbReference type="RefSeq" id="WP_284193248.1">
    <property type="nucleotide sequence ID" value="NZ_BSPW01000074.1"/>
</dbReference>
<gene>
    <name evidence="2" type="ORF">GCM10007938_31700</name>
</gene>
<evidence type="ECO:0008006" key="4">
    <source>
        <dbReference type="Google" id="ProtNLM"/>
    </source>
</evidence>
<dbReference type="InterPro" id="IPR011990">
    <property type="entry name" value="TPR-like_helical_dom_sf"/>
</dbReference>
<evidence type="ECO:0000313" key="3">
    <source>
        <dbReference type="Proteomes" id="UP001157138"/>
    </source>
</evidence>
<keyword evidence="3" id="KW-1185">Reference proteome</keyword>
<evidence type="ECO:0000313" key="2">
    <source>
        <dbReference type="EMBL" id="GLT19388.1"/>
    </source>
</evidence>
<sequence>MIKHFILLVMLFVSTVAASRDLSHYVAGRLQQANQLAQDDNLKKAIDILRKTEASFDYDKAFIARMLGVFYWQNGQTQQAIEQLKYAVSSEQLKDDQAWVSERMLADLYLNERAFKQALKHYYKLIKVVPLAQLKPDVWLRVAQSHYQLEQWEDVIVTIDRYLDTDIKDRRQALTIKLGAQLALKRSHDAIDTLALLIEIEPDKLQWWRQLSVLQMQLGQQRQALSTLSLAKLNGLPLSESDRHLLAQMYARQGIPERAAIEISQLEGAQTSSQLLAEQASYWQTAKQWDLAISVWNKAAQQDPKYNWNLAKLLVQQGLYDESIPILDRVKGREMDVALVKCLAFYKLNQLDNALLEAKQADQIEPSNQAKRWITFLSELIASSRKTTAV</sequence>
<protein>
    <recommendedName>
        <fullName evidence="4">Tetratricopeptide repeat protein</fullName>
    </recommendedName>
</protein>
<feature type="chain" id="PRO_5046418271" description="Tetratricopeptide repeat protein" evidence="1">
    <location>
        <begin position="19"/>
        <end position="390"/>
    </location>
</feature>
<dbReference type="EMBL" id="BSPW01000074">
    <property type="protein sequence ID" value="GLT19388.1"/>
    <property type="molecule type" value="Genomic_DNA"/>
</dbReference>
<dbReference type="SUPFAM" id="SSF48452">
    <property type="entry name" value="TPR-like"/>
    <property type="match status" value="2"/>
</dbReference>
<reference evidence="3" key="1">
    <citation type="journal article" date="2019" name="Int. J. Syst. Evol. Microbiol.">
        <title>The Global Catalogue of Microorganisms (GCM) 10K type strain sequencing project: providing services to taxonomists for standard genome sequencing and annotation.</title>
        <authorList>
            <consortium name="The Broad Institute Genomics Platform"/>
            <consortium name="The Broad Institute Genome Sequencing Center for Infectious Disease"/>
            <person name="Wu L."/>
            <person name="Ma J."/>
        </authorList>
    </citation>
    <scope>NUCLEOTIDE SEQUENCE [LARGE SCALE GENOMIC DNA]</scope>
    <source>
        <strain evidence="3">NBRC 108723</strain>
    </source>
</reference>
<dbReference type="Gene3D" id="1.25.40.10">
    <property type="entry name" value="Tetratricopeptide repeat domain"/>
    <property type="match status" value="3"/>
</dbReference>
<organism evidence="2 3">
    <name type="scientific">Vibrio zhanjiangensis</name>
    <dbReference type="NCBI Taxonomy" id="1046128"/>
    <lineage>
        <taxon>Bacteria</taxon>
        <taxon>Pseudomonadati</taxon>
        <taxon>Pseudomonadota</taxon>
        <taxon>Gammaproteobacteria</taxon>
        <taxon>Vibrionales</taxon>
        <taxon>Vibrionaceae</taxon>
        <taxon>Vibrio</taxon>
    </lineage>
</organism>
<name>A0ABQ6F1L3_9VIBR</name>